<keyword evidence="4" id="KW-1185">Reference proteome</keyword>
<dbReference type="EMBL" id="OZ035823">
    <property type="protein sequence ID" value="CAL1567894.1"/>
    <property type="molecule type" value="Genomic_DNA"/>
</dbReference>
<feature type="coiled-coil region" evidence="1">
    <location>
        <begin position="110"/>
        <end position="144"/>
    </location>
</feature>
<evidence type="ECO:0000313" key="3">
    <source>
        <dbReference type="EMBL" id="CAL1567894.1"/>
    </source>
</evidence>
<evidence type="ECO:0000256" key="2">
    <source>
        <dbReference type="SAM" id="MobiDB-lite"/>
    </source>
</evidence>
<protein>
    <submittedName>
        <fullName evidence="3">Uncharacterized protein</fullName>
    </submittedName>
</protein>
<feature type="region of interest" description="Disordered" evidence="2">
    <location>
        <begin position="52"/>
        <end position="77"/>
    </location>
</feature>
<sequence>MKKLQQQQEQTIQELQTTTQELQEELDEAEKNHIKDTVENIKNVGELAETKRELKKSEAENKALKTSLQQADKDAKPKDQTVAYLKTLLSEKQMAEEAQHKKVLQELSKCEGLEKSLKDSNDELRQTKLQVEEIQNELDKRIQKKRRRWWKCCRE</sequence>
<name>A0AAV2IXT6_KNICA</name>
<feature type="compositionally biased region" description="Basic and acidic residues" evidence="2">
    <location>
        <begin position="52"/>
        <end position="63"/>
    </location>
</feature>
<evidence type="ECO:0000256" key="1">
    <source>
        <dbReference type="SAM" id="Coils"/>
    </source>
</evidence>
<proteinExistence type="predicted"/>
<reference evidence="3 4" key="1">
    <citation type="submission" date="2024-04" db="EMBL/GenBank/DDBJ databases">
        <authorList>
            <person name="Waldvogel A.-M."/>
            <person name="Schoenle A."/>
        </authorList>
    </citation>
    <scope>NUCLEOTIDE SEQUENCE [LARGE SCALE GENOMIC DNA]</scope>
</reference>
<dbReference type="AlphaFoldDB" id="A0AAV2IXT6"/>
<gene>
    <name evidence="3" type="ORF">KC01_LOCUS622</name>
</gene>
<dbReference type="Proteomes" id="UP001497482">
    <property type="component" value="Chromosome 1"/>
</dbReference>
<keyword evidence="1" id="KW-0175">Coiled coil</keyword>
<evidence type="ECO:0000313" key="4">
    <source>
        <dbReference type="Proteomes" id="UP001497482"/>
    </source>
</evidence>
<accession>A0AAV2IXT6</accession>
<organism evidence="3 4">
    <name type="scientific">Knipowitschia caucasica</name>
    <name type="common">Caucasian dwarf goby</name>
    <name type="synonym">Pomatoschistus caucasicus</name>
    <dbReference type="NCBI Taxonomy" id="637954"/>
    <lineage>
        <taxon>Eukaryota</taxon>
        <taxon>Metazoa</taxon>
        <taxon>Chordata</taxon>
        <taxon>Craniata</taxon>
        <taxon>Vertebrata</taxon>
        <taxon>Euteleostomi</taxon>
        <taxon>Actinopterygii</taxon>
        <taxon>Neopterygii</taxon>
        <taxon>Teleostei</taxon>
        <taxon>Neoteleostei</taxon>
        <taxon>Acanthomorphata</taxon>
        <taxon>Gobiaria</taxon>
        <taxon>Gobiiformes</taxon>
        <taxon>Gobioidei</taxon>
        <taxon>Gobiidae</taxon>
        <taxon>Gobiinae</taxon>
        <taxon>Knipowitschia</taxon>
    </lineage>
</organism>